<keyword evidence="10 12" id="KW-0408">Iron</keyword>
<feature type="domain" description="NapC/NirT cytochrome c N-terminal" evidence="16">
    <location>
        <begin position="40"/>
        <end position="204"/>
    </location>
</feature>
<evidence type="ECO:0000256" key="8">
    <source>
        <dbReference type="ARBA" id="ARBA00022982"/>
    </source>
</evidence>
<evidence type="ECO:0000256" key="14">
    <source>
        <dbReference type="PIRSR" id="PIRSR000013-2"/>
    </source>
</evidence>
<evidence type="ECO:0000256" key="13">
    <source>
        <dbReference type="PIRSR" id="PIRSR000013-1"/>
    </source>
</evidence>
<evidence type="ECO:0000256" key="4">
    <source>
        <dbReference type="ARBA" id="ARBA00022475"/>
    </source>
</evidence>
<dbReference type="EMBL" id="RJUK01000001">
    <property type="protein sequence ID" value="ROQ20734.1"/>
    <property type="molecule type" value="Genomic_DNA"/>
</dbReference>
<evidence type="ECO:0000313" key="17">
    <source>
        <dbReference type="EMBL" id="ROQ20734.1"/>
    </source>
</evidence>
<dbReference type="OrthoDB" id="9782159at2"/>
<keyword evidence="9 15" id="KW-1133">Transmembrane helix</keyword>
<feature type="binding site" description="covalent" evidence="13">
    <location>
        <position position="69"/>
    </location>
    <ligand>
        <name>heme</name>
        <dbReference type="ChEBI" id="CHEBI:30413"/>
        <label>2</label>
    </ligand>
</feature>
<dbReference type="SUPFAM" id="SSF48695">
    <property type="entry name" value="Multiheme cytochromes"/>
    <property type="match status" value="1"/>
</dbReference>
<evidence type="ECO:0000256" key="12">
    <source>
        <dbReference type="PIRNR" id="PIRNR000013"/>
    </source>
</evidence>
<evidence type="ECO:0000313" key="18">
    <source>
        <dbReference type="Proteomes" id="UP000273643"/>
    </source>
</evidence>
<feature type="binding site" description="axial binding residue" evidence="14">
    <location>
        <position position="200"/>
    </location>
    <ligand>
        <name>heme</name>
        <dbReference type="ChEBI" id="CHEBI:30413"/>
        <label>2</label>
    </ligand>
    <ligandPart>
        <name>Fe</name>
        <dbReference type="ChEBI" id="CHEBI:18248"/>
    </ligandPart>
</feature>
<dbReference type="Gene3D" id="1.10.3820.10">
    <property type="entry name" value="Di-heme elbow motif domain"/>
    <property type="match status" value="1"/>
</dbReference>
<gene>
    <name evidence="17" type="ORF">EDC38_1347</name>
</gene>
<evidence type="ECO:0000256" key="15">
    <source>
        <dbReference type="SAM" id="Phobius"/>
    </source>
</evidence>
<feature type="binding site" description="axial binding residue" evidence="14">
    <location>
        <position position="72"/>
    </location>
    <ligand>
        <name>heme</name>
        <dbReference type="ChEBI" id="CHEBI:30413"/>
        <label>1</label>
    </ligand>
    <ligandPart>
        <name>Fe</name>
        <dbReference type="ChEBI" id="CHEBI:18248"/>
    </ligandPart>
</feature>
<feature type="binding site" description="covalent" evidence="13">
    <location>
        <position position="157"/>
    </location>
    <ligand>
        <name>heme</name>
        <dbReference type="ChEBI" id="CHEBI:30413"/>
        <label>3</label>
    </ligand>
</feature>
<evidence type="ECO:0000256" key="2">
    <source>
        <dbReference type="ARBA" id="ARBA00007395"/>
    </source>
</evidence>
<dbReference type="GO" id="GO:0009055">
    <property type="term" value="F:electron transfer activity"/>
    <property type="evidence" value="ECO:0007669"/>
    <property type="project" value="TreeGrafter"/>
</dbReference>
<name>A0A3N1NLR2_9GAMM</name>
<keyword evidence="11 15" id="KW-0472">Membrane</keyword>
<feature type="binding site" description="covalent" evidence="13">
    <location>
        <position position="194"/>
    </location>
    <ligand>
        <name>heme</name>
        <dbReference type="ChEBI" id="CHEBI:30413"/>
        <label>4</label>
    </ligand>
</feature>
<keyword evidence="18" id="KW-1185">Reference proteome</keyword>
<sequence length="210" mass="24198">MSDNDEPPPPTEQSKRRRFGRWLWARPRRWFLFGIPAGGFLAFVIGIGFWISFDTTVKATNTLEFCTSCHSMQQFVFTEYQNSSHYNNRSGVRVVCADCHVPEAFFPKMAAKMKATVVELPSHFMGRIDTEEEFNAHKPAMAERVWARMRATDSRECRSCHSYDAMAETLQNRQAVRRHSLEYREATGRTCIDCHQGIAHSLPEVSARQE</sequence>
<evidence type="ECO:0000256" key="9">
    <source>
        <dbReference type="ARBA" id="ARBA00022989"/>
    </source>
</evidence>
<dbReference type="InterPro" id="IPR024717">
    <property type="entry name" value="NapC/NirT/NrfH"/>
</dbReference>
<dbReference type="PIRSF" id="PIRSF000013">
    <property type="entry name" value="4_hem_cytochrm_NapC"/>
    <property type="match status" value="1"/>
</dbReference>
<feature type="binding site" description="axial binding residue" evidence="14">
    <location>
        <position position="119"/>
    </location>
    <ligand>
        <name>heme</name>
        <dbReference type="ChEBI" id="CHEBI:30413"/>
        <label>1</label>
    </ligand>
    <ligandPart>
        <name>Fe</name>
        <dbReference type="ChEBI" id="CHEBI:18248"/>
    </ligandPart>
</feature>
<dbReference type="InterPro" id="IPR038266">
    <property type="entry name" value="NapC/NirT_cytc_sf"/>
</dbReference>
<feature type="binding site" description="axial binding residue" evidence="14">
    <location>
        <position position="195"/>
    </location>
    <ligand>
        <name>heme</name>
        <dbReference type="ChEBI" id="CHEBI:30413"/>
        <label>4</label>
    </ligand>
    <ligandPart>
        <name>Fe</name>
        <dbReference type="ChEBI" id="CHEBI:18248"/>
    </ligandPart>
</feature>
<reference evidence="17 18" key="1">
    <citation type="submission" date="2018-11" db="EMBL/GenBank/DDBJ databases">
        <title>Genomic Encyclopedia of Type Strains, Phase IV (KMG-IV): sequencing the most valuable type-strain genomes for metagenomic binning, comparative biology and taxonomic classification.</title>
        <authorList>
            <person name="Goeker M."/>
        </authorList>
    </citation>
    <scope>NUCLEOTIDE SEQUENCE [LARGE SCALE GENOMIC DNA]</scope>
    <source>
        <strain evidence="17 18">DSM 16974</strain>
    </source>
</reference>
<dbReference type="GO" id="GO:0046872">
    <property type="term" value="F:metal ion binding"/>
    <property type="evidence" value="ECO:0007669"/>
    <property type="project" value="UniProtKB-KW"/>
</dbReference>
<evidence type="ECO:0000256" key="10">
    <source>
        <dbReference type="ARBA" id="ARBA00023004"/>
    </source>
</evidence>
<organism evidence="17 18">
    <name type="scientific">Marinimicrobium koreense</name>
    <dbReference type="NCBI Taxonomy" id="306545"/>
    <lineage>
        <taxon>Bacteria</taxon>
        <taxon>Pseudomonadati</taxon>
        <taxon>Pseudomonadota</taxon>
        <taxon>Gammaproteobacteria</taxon>
        <taxon>Cellvibrionales</taxon>
        <taxon>Cellvibrionaceae</taxon>
        <taxon>Marinimicrobium</taxon>
    </lineage>
</organism>
<dbReference type="InterPro" id="IPR005126">
    <property type="entry name" value="NapC/NirT_cyt_c_N"/>
</dbReference>
<dbReference type="GO" id="GO:0009061">
    <property type="term" value="P:anaerobic respiration"/>
    <property type="evidence" value="ECO:0007669"/>
    <property type="project" value="TreeGrafter"/>
</dbReference>
<feature type="binding site" description="covalent" evidence="13">
    <location>
        <position position="99"/>
    </location>
    <ligand>
        <name>heme</name>
        <dbReference type="ChEBI" id="CHEBI:30413"/>
        <label>2</label>
    </ligand>
</feature>
<comment type="caution">
    <text evidence="17">The sequence shown here is derived from an EMBL/GenBank/DDBJ whole genome shotgun (WGS) entry which is preliminary data.</text>
</comment>
<keyword evidence="7 12" id="KW-0479">Metal-binding</keyword>
<dbReference type="PANTHER" id="PTHR30333:SF1">
    <property type="entry name" value="CYTOCHROME C-TYPE PROTEIN NAPC"/>
    <property type="match status" value="1"/>
</dbReference>
<dbReference type="FunFam" id="1.10.3820.10:FF:000001">
    <property type="entry name" value="Cytochrome c-type protein"/>
    <property type="match status" value="1"/>
</dbReference>
<keyword evidence="5 12" id="KW-0349">Heme</keyword>
<evidence type="ECO:0000256" key="11">
    <source>
        <dbReference type="ARBA" id="ARBA00023136"/>
    </source>
</evidence>
<comment type="subcellular location">
    <subcellularLocation>
        <location evidence="1">Cell membrane</location>
        <topology evidence="1">Single-pass membrane protein</topology>
    </subcellularLocation>
</comment>
<proteinExistence type="inferred from homology"/>
<dbReference type="Proteomes" id="UP000273643">
    <property type="component" value="Unassembled WGS sequence"/>
</dbReference>
<evidence type="ECO:0000259" key="16">
    <source>
        <dbReference type="Pfam" id="PF03264"/>
    </source>
</evidence>
<protein>
    <recommendedName>
        <fullName evidence="12">Cytochrome c-type protein</fullName>
    </recommendedName>
</protein>
<dbReference type="RefSeq" id="WP_123637836.1">
    <property type="nucleotide sequence ID" value="NZ_RJUK01000001.1"/>
</dbReference>
<comment type="PTM">
    <text evidence="12">Binds 4 heme groups per subunit.</text>
</comment>
<dbReference type="PANTHER" id="PTHR30333">
    <property type="entry name" value="CYTOCHROME C-TYPE PROTEIN"/>
    <property type="match status" value="1"/>
</dbReference>
<evidence type="ECO:0000256" key="3">
    <source>
        <dbReference type="ARBA" id="ARBA00022448"/>
    </source>
</evidence>
<evidence type="ECO:0000256" key="5">
    <source>
        <dbReference type="ARBA" id="ARBA00022617"/>
    </source>
</evidence>
<feature type="binding site" description="covalent" evidence="13">
    <location>
        <position position="66"/>
    </location>
    <ligand>
        <name>heme</name>
        <dbReference type="ChEBI" id="CHEBI:30413"/>
        <label>2</label>
    </ligand>
</feature>
<feature type="binding site" description="covalent" evidence="13">
    <location>
        <position position="191"/>
    </location>
    <ligand>
        <name>heme</name>
        <dbReference type="ChEBI" id="CHEBI:30413"/>
        <label>4</label>
    </ligand>
</feature>
<feature type="transmembrane region" description="Helical" evidence="15">
    <location>
        <begin position="30"/>
        <end position="53"/>
    </location>
</feature>
<evidence type="ECO:0000256" key="6">
    <source>
        <dbReference type="ARBA" id="ARBA00022692"/>
    </source>
</evidence>
<keyword evidence="4" id="KW-1003">Cell membrane</keyword>
<dbReference type="GO" id="GO:0019333">
    <property type="term" value="P:denitrification pathway"/>
    <property type="evidence" value="ECO:0007669"/>
    <property type="project" value="InterPro"/>
</dbReference>
<feature type="binding site" description="covalent" evidence="13">
    <location>
        <position position="160"/>
    </location>
    <ligand>
        <name>heme</name>
        <dbReference type="ChEBI" id="CHEBI:30413"/>
        <label>3</label>
    </ligand>
</feature>
<feature type="binding site" description="covalent" evidence="13">
    <location>
        <position position="96"/>
    </location>
    <ligand>
        <name>heme</name>
        <dbReference type="ChEBI" id="CHEBI:30413"/>
        <label>2</label>
    </ligand>
</feature>
<comment type="similarity">
    <text evidence="2">Belongs to the NapC/NirT/NrfH family.</text>
</comment>
<dbReference type="GO" id="GO:0020037">
    <property type="term" value="F:heme binding"/>
    <property type="evidence" value="ECO:0007669"/>
    <property type="project" value="InterPro"/>
</dbReference>
<dbReference type="GO" id="GO:0005886">
    <property type="term" value="C:plasma membrane"/>
    <property type="evidence" value="ECO:0007669"/>
    <property type="project" value="UniProtKB-SubCell"/>
</dbReference>
<keyword evidence="3 12" id="KW-0813">Transport</keyword>
<dbReference type="InterPro" id="IPR036280">
    <property type="entry name" value="Multihaem_cyt_sf"/>
</dbReference>
<accession>A0A3N1NLR2</accession>
<evidence type="ECO:0000256" key="1">
    <source>
        <dbReference type="ARBA" id="ARBA00004162"/>
    </source>
</evidence>
<evidence type="ECO:0000256" key="7">
    <source>
        <dbReference type="ARBA" id="ARBA00022723"/>
    </source>
</evidence>
<dbReference type="InterPro" id="IPR051174">
    <property type="entry name" value="Cytochrome_c-type_ET"/>
</dbReference>
<feature type="binding site" description="axial binding residue" evidence="14">
    <location>
        <position position="161"/>
    </location>
    <ligand>
        <name>heme</name>
        <dbReference type="ChEBI" id="CHEBI:30413"/>
        <label>3</label>
    </ligand>
    <ligandPart>
        <name>Fe</name>
        <dbReference type="ChEBI" id="CHEBI:18248"/>
    </ligandPart>
</feature>
<keyword evidence="8 12" id="KW-0249">Electron transport</keyword>
<keyword evidence="6 15" id="KW-0812">Transmembrane</keyword>
<comment type="cofactor">
    <cofactor evidence="13">
        <name>heme</name>
        <dbReference type="ChEBI" id="CHEBI:30413"/>
    </cofactor>
    <text evidence="13">Binds 4 heme groups per subunit.</text>
</comment>
<dbReference type="AlphaFoldDB" id="A0A3N1NLR2"/>
<dbReference type="Pfam" id="PF03264">
    <property type="entry name" value="Cytochrom_NNT"/>
    <property type="match status" value="1"/>
</dbReference>
<feature type="binding site" description="axial binding residue" evidence="14">
    <location>
        <position position="100"/>
    </location>
    <ligand>
        <name>heme</name>
        <dbReference type="ChEBI" id="CHEBI:30413"/>
        <label>2</label>
    </ligand>
    <ligandPart>
        <name>Fe</name>
        <dbReference type="ChEBI" id="CHEBI:18248"/>
    </ligandPart>
</feature>